<comment type="caution">
    <text evidence="1">The sequence shown here is derived from an EMBL/GenBank/DDBJ whole genome shotgun (WGS) entry which is preliminary data.</text>
</comment>
<gene>
    <name evidence="1" type="ORF">VSR83_38680</name>
</gene>
<reference evidence="1" key="1">
    <citation type="submission" date="2024-01" db="EMBL/GenBank/DDBJ databases">
        <title>The diversity of rhizobia nodulating Mimosa spp. in eleven states of Brazil covering several biomes is determined by host plant, location, and edaphic factors.</title>
        <authorList>
            <person name="Rouws L."/>
            <person name="Barauna A."/>
            <person name="Beukes C."/>
            <person name="De Faria S.M."/>
            <person name="Gross E."/>
            <person name="Dos Reis Junior F.B."/>
            <person name="Simon M."/>
            <person name="Maluk M."/>
            <person name="Odee D.W."/>
            <person name="Kenicer G."/>
            <person name="Young J.P.W."/>
            <person name="Reis V.M."/>
            <person name="Zilli J."/>
            <person name="James E.K."/>
        </authorList>
    </citation>
    <scope>NUCLEOTIDE SEQUENCE</scope>
    <source>
        <strain evidence="1">JPY452</strain>
    </source>
</reference>
<dbReference type="EMBL" id="JAYMRU010000050">
    <property type="protein sequence ID" value="MEM5405854.1"/>
    <property type="molecule type" value="Genomic_DNA"/>
</dbReference>
<organism evidence="1 2">
    <name type="scientific">Paraburkholderia unamae</name>
    <dbReference type="NCBI Taxonomy" id="219649"/>
    <lineage>
        <taxon>Bacteria</taxon>
        <taxon>Pseudomonadati</taxon>
        <taxon>Pseudomonadota</taxon>
        <taxon>Betaproteobacteria</taxon>
        <taxon>Burkholderiales</taxon>
        <taxon>Burkholderiaceae</taxon>
        <taxon>Paraburkholderia</taxon>
    </lineage>
</organism>
<name>A0ACC6RWS0_9BURK</name>
<evidence type="ECO:0000313" key="2">
    <source>
        <dbReference type="Proteomes" id="UP001392318"/>
    </source>
</evidence>
<sequence length="172" mass="20701">MEPLWEWKWAYWDEQRARFDQTPLWMTDAEACADFWAYTDQRSHKIEHTKRDRRLVAPLDLVDAPANDVDWKKEARQRAERSRFGLPPFVTPTYEELRRGWRENPACRRFALEVQTDRYAFSELEAMAAEEFWHLSKDSATVEDGRRALARLRRRLMAELNRIGTIDSNRRR</sequence>
<protein>
    <submittedName>
        <fullName evidence="1">Uncharacterized protein</fullName>
    </submittedName>
</protein>
<evidence type="ECO:0000313" key="1">
    <source>
        <dbReference type="EMBL" id="MEM5405854.1"/>
    </source>
</evidence>
<proteinExistence type="predicted"/>
<dbReference type="Proteomes" id="UP001392318">
    <property type="component" value="Unassembled WGS sequence"/>
</dbReference>
<accession>A0ACC6RWS0</accession>
<keyword evidence="2" id="KW-1185">Reference proteome</keyword>